<protein>
    <submittedName>
        <fullName evidence="3">Uncharacterized protein LOC103595754 isoform X1</fullName>
    </submittedName>
    <submittedName>
        <fullName evidence="4">Uncharacterized protein LOC103595754 isoform X2</fullName>
    </submittedName>
</protein>
<evidence type="ECO:0000256" key="1">
    <source>
        <dbReference type="SAM" id="MobiDB-lite"/>
    </source>
</evidence>
<gene>
    <name evidence="3 4" type="primary">LOC103595754</name>
</gene>
<reference evidence="3 4" key="1">
    <citation type="submission" date="2025-05" db="UniProtKB">
        <authorList>
            <consortium name="RefSeq"/>
        </authorList>
    </citation>
    <scope>IDENTIFICATION</scope>
</reference>
<dbReference type="RefSeq" id="XP_008577439.1">
    <property type="nucleotide sequence ID" value="XM_008579217.1"/>
</dbReference>
<evidence type="ECO:0000313" key="4">
    <source>
        <dbReference type="RefSeq" id="XP_008577439.1"/>
    </source>
</evidence>
<dbReference type="RefSeq" id="XP_008577438.1">
    <property type="nucleotide sequence ID" value="XM_008579216.1"/>
</dbReference>
<feature type="region of interest" description="Disordered" evidence="1">
    <location>
        <begin position="21"/>
        <end position="43"/>
    </location>
</feature>
<evidence type="ECO:0000313" key="2">
    <source>
        <dbReference type="Proteomes" id="UP000694923"/>
    </source>
</evidence>
<name>A0ABM0R9Z7_GALVR</name>
<dbReference type="GeneID" id="103595754"/>
<proteinExistence type="predicted"/>
<evidence type="ECO:0000313" key="3">
    <source>
        <dbReference type="RefSeq" id="XP_008577438.1"/>
    </source>
</evidence>
<organism evidence="2 3">
    <name type="scientific">Galeopterus variegatus</name>
    <name type="common">Malayan flying lemur</name>
    <name type="synonym">Cynocephalus variegatus</name>
    <dbReference type="NCBI Taxonomy" id="482537"/>
    <lineage>
        <taxon>Eukaryota</taxon>
        <taxon>Metazoa</taxon>
        <taxon>Chordata</taxon>
        <taxon>Craniata</taxon>
        <taxon>Vertebrata</taxon>
        <taxon>Euteleostomi</taxon>
        <taxon>Mammalia</taxon>
        <taxon>Eutheria</taxon>
        <taxon>Euarchontoglires</taxon>
        <taxon>Dermoptera</taxon>
        <taxon>Cynocephalidae</taxon>
        <taxon>Galeopterus</taxon>
    </lineage>
</organism>
<keyword evidence="2" id="KW-1185">Reference proteome</keyword>
<sequence>MVYCVMWQWWVHFKKEKRQGENPNMVGGQFTQRPKPGGGKREAWPKQSCIYSIYSQAAGVGAGAAGASQGPPLLALGVASGSLRWLWRVCAAGSELGLAGAVGKGERSPQFCFALLDRAAPHLPGAGALWNVSLELPQAGLADSSCPSDDPLEETRGGPCAFSTAGKGWSVTIGVSDGLDPDLAYDQREWRKGHTSWAEKVDTDLGSGAGGRLREVTLRVAGGESLGTGYGWKCLQSTVSGCADRARKVPLCTLRTGGCHPPSPRSSSTAPVSLLWWVPARAISPPTWSLSLGLLPLIKESWRTAWPSPRPSCLSWFIKSATQGVSCNAGLVVIFHVINRDSFV</sequence>
<accession>A0ABM0R9Z7</accession>
<dbReference type="Proteomes" id="UP000694923">
    <property type="component" value="Unplaced"/>
</dbReference>